<proteinExistence type="predicted"/>
<dbReference type="EMBL" id="JAVRRD010000014">
    <property type="protein sequence ID" value="KAK5052126.1"/>
    <property type="molecule type" value="Genomic_DNA"/>
</dbReference>
<protein>
    <recommendedName>
        <fullName evidence="3">Phospholipase D</fullName>
    </recommendedName>
</protein>
<evidence type="ECO:0000313" key="1">
    <source>
        <dbReference type="EMBL" id="KAK5052126.1"/>
    </source>
</evidence>
<name>A0AAV9NA31_9EURO</name>
<dbReference type="GO" id="GO:0006629">
    <property type="term" value="P:lipid metabolic process"/>
    <property type="evidence" value="ECO:0007669"/>
    <property type="project" value="InterPro"/>
</dbReference>
<evidence type="ECO:0008006" key="3">
    <source>
        <dbReference type="Google" id="ProtNLM"/>
    </source>
</evidence>
<dbReference type="GO" id="GO:0008081">
    <property type="term" value="F:phosphoric diester hydrolase activity"/>
    <property type="evidence" value="ECO:0007669"/>
    <property type="project" value="InterPro"/>
</dbReference>
<evidence type="ECO:0000313" key="2">
    <source>
        <dbReference type="Proteomes" id="UP001358417"/>
    </source>
</evidence>
<dbReference type="AlphaFoldDB" id="A0AAV9NA31"/>
<dbReference type="Gene3D" id="3.20.20.190">
    <property type="entry name" value="Phosphatidylinositol (PI) phosphodiesterase"/>
    <property type="match status" value="1"/>
</dbReference>
<dbReference type="Proteomes" id="UP001358417">
    <property type="component" value="Unassembled WGS sequence"/>
</dbReference>
<keyword evidence="2" id="KW-1185">Reference proteome</keyword>
<dbReference type="RefSeq" id="XP_064706140.1">
    <property type="nucleotide sequence ID" value="XM_064846530.1"/>
</dbReference>
<dbReference type="SUPFAM" id="SSF51695">
    <property type="entry name" value="PLC-like phosphodiesterases"/>
    <property type="match status" value="1"/>
</dbReference>
<organism evidence="1 2">
    <name type="scientific">Exophiala bonariae</name>
    <dbReference type="NCBI Taxonomy" id="1690606"/>
    <lineage>
        <taxon>Eukaryota</taxon>
        <taxon>Fungi</taxon>
        <taxon>Dikarya</taxon>
        <taxon>Ascomycota</taxon>
        <taxon>Pezizomycotina</taxon>
        <taxon>Eurotiomycetes</taxon>
        <taxon>Chaetothyriomycetidae</taxon>
        <taxon>Chaetothyriales</taxon>
        <taxon>Herpotrichiellaceae</taxon>
        <taxon>Exophiala</taxon>
    </lineage>
</organism>
<gene>
    <name evidence="1" type="ORF">LTR84_002930</name>
</gene>
<sequence length="309" mass="34681">MGHLPRVASLAPVSDQALSNQQTLLGDSGNVNMLGNQNNGPRPFYLIAHRVLTTQGIHDALSHGANAIELDVSATKQEWYADHDDTPFTRGDTVRTIFEAVAEQRKDGKTITFVWLDIKTPDRCDPSTLQTRNCSIAGLQDLARQILEPVGVRVQYGFYDSKSRAYDWLLDRQSSNEVINLNGKANEVLEAYTSAGIPKNKRVISYGSWVLSFLFGNCNEDSYYTCTELRQAVESHGFGKVWGWTTLAGHRWYAEKMLDDAGVDGLIYGFRLTSYYDHEGTRESAHDILSWIAAHPEKRYLATNEDAPW</sequence>
<dbReference type="GeneID" id="89971129"/>
<reference evidence="1 2" key="1">
    <citation type="submission" date="2023-08" db="EMBL/GenBank/DDBJ databases">
        <title>Black Yeasts Isolated from many extreme environments.</title>
        <authorList>
            <person name="Coleine C."/>
            <person name="Stajich J.E."/>
            <person name="Selbmann L."/>
        </authorList>
    </citation>
    <scope>NUCLEOTIDE SEQUENCE [LARGE SCALE GENOMIC DNA]</scope>
    <source>
        <strain evidence="1 2">CCFEE 5792</strain>
    </source>
</reference>
<accession>A0AAV9NA31</accession>
<comment type="caution">
    <text evidence="1">The sequence shown here is derived from an EMBL/GenBank/DDBJ whole genome shotgun (WGS) entry which is preliminary data.</text>
</comment>
<dbReference type="InterPro" id="IPR017946">
    <property type="entry name" value="PLC-like_Pdiesterase_TIM-brl"/>
</dbReference>